<evidence type="ECO:0000313" key="1">
    <source>
        <dbReference type="EMBL" id="MPY67813.1"/>
    </source>
</evidence>
<proteinExistence type="predicted"/>
<evidence type="ECO:0000313" key="2">
    <source>
        <dbReference type="Proteomes" id="UP000484842"/>
    </source>
</evidence>
<keyword evidence="2" id="KW-1185">Reference proteome</keyword>
<dbReference type="SUPFAM" id="SSF47413">
    <property type="entry name" value="lambda repressor-like DNA-binding domains"/>
    <property type="match status" value="1"/>
</dbReference>
<dbReference type="CDD" id="cd00093">
    <property type="entry name" value="HTH_XRE"/>
    <property type="match status" value="1"/>
</dbReference>
<name>A0A7X1TSG7_9DEIO</name>
<sequence length="152" mass="16024">MKTAQEWKDTLNLDDLPDAELLALLNEAEGMEAAPHTADEALAAGLATELDPHTLEQHIEELHTAETVGAALSAARGARHLAAREVGRRLGVSGARIVKLERGINAELFTVGRYAEAVGYRACLTLKPQEGGGPVISVPLTAPGGVKKPPHL</sequence>
<evidence type="ECO:0008006" key="3">
    <source>
        <dbReference type="Google" id="ProtNLM"/>
    </source>
</evidence>
<dbReference type="RefSeq" id="WP_152872125.1">
    <property type="nucleotide sequence ID" value="NZ_WBSL01000009.1"/>
</dbReference>
<dbReference type="EMBL" id="WBSL01000009">
    <property type="protein sequence ID" value="MPY67813.1"/>
    <property type="molecule type" value="Genomic_DNA"/>
</dbReference>
<organism evidence="1 2">
    <name type="scientific">Deinococcus terrestris</name>
    <dbReference type="NCBI Taxonomy" id="2651870"/>
    <lineage>
        <taxon>Bacteria</taxon>
        <taxon>Thermotogati</taxon>
        <taxon>Deinococcota</taxon>
        <taxon>Deinococci</taxon>
        <taxon>Deinococcales</taxon>
        <taxon>Deinococcaceae</taxon>
        <taxon>Deinococcus</taxon>
    </lineage>
</organism>
<dbReference type="AlphaFoldDB" id="A0A7X1TSG7"/>
<accession>A0A7X1TSG7</accession>
<dbReference type="Gene3D" id="1.10.260.40">
    <property type="entry name" value="lambda repressor-like DNA-binding domains"/>
    <property type="match status" value="1"/>
</dbReference>
<reference evidence="1 2" key="1">
    <citation type="submission" date="2019-10" db="EMBL/GenBank/DDBJ databases">
        <title>Deinococcus sp. isolated from soil.</title>
        <authorList>
            <person name="Li Y."/>
            <person name="Wang J."/>
        </authorList>
    </citation>
    <scope>NUCLEOTIDE SEQUENCE [LARGE SCALE GENOMIC DNA]</scope>
    <source>
        <strain evidence="1 2">SDU3-2</strain>
    </source>
</reference>
<comment type="caution">
    <text evidence="1">The sequence shown here is derived from an EMBL/GenBank/DDBJ whole genome shotgun (WGS) entry which is preliminary data.</text>
</comment>
<dbReference type="InterPro" id="IPR010982">
    <property type="entry name" value="Lambda_DNA-bd_dom_sf"/>
</dbReference>
<protein>
    <recommendedName>
        <fullName evidence="3">HTH cro/C1-type domain-containing protein</fullName>
    </recommendedName>
</protein>
<dbReference type="InterPro" id="IPR001387">
    <property type="entry name" value="Cro/C1-type_HTH"/>
</dbReference>
<dbReference type="GO" id="GO:0003677">
    <property type="term" value="F:DNA binding"/>
    <property type="evidence" value="ECO:0007669"/>
    <property type="project" value="InterPro"/>
</dbReference>
<dbReference type="Proteomes" id="UP000484842">
    <property type="component" value="Unassembled WGS sequence"/>
</dbReference>
<gene>
    <name evidence="1" type="ORF">F8S09_14165</name>
</gene>